<dbReference type="Proteomes" id="UP001165121">
    <property type="component" value="Unassembled WGS sequence"/>
</dbReference>
<dbReference type="OrthoDB" id="3176171at2759"/>
<dbReference type="PANTHER" id="PTHR47972">
    <property type="entry name" value="KINESIN-LIKE PROTEIN KLP-3"/>
    <property type="match status" value="1"/>
</dbReference>
<feature type="compositionally biased region" description="Low complexity" evidence="3">
    <location>
        <begin position="183"/>
        <end position="196"/>
    </location>
</feature>
<dbReference type="InterPro" id="IPR027640">
    <property type="entry name" value="Kinesin-like_fam"/>
</dbReference>
<dbReference type="InterPro" id="IPR027417">
    <property type="entry name" value="P-loop_NTPase"/>
</dbReference>
<dbReference type="InterPro" id="IPR031852">
    <property type="entry name" value="Vik1/Cik1_MT-bd"/>
</dbReference>
<dbReference type="GO" id="GO:0003777">
    <property type="term" value="F:microtubule motor activity"/>
    <property type="evidence" value="ECO:0007669"/>
    <property type="project" value="InterPro"/>
</dbReference>
<feature type="coiled-coil region" evidence="2">
    <location>
        <begin position="406"/>
        <end position="485"/>
    </location>
</feature>
<dbReference type="Pfam" id="PF16796">
    <property type="entry name" value="Microtub_bd"/>
    <property type="match status" value="1"/>
</dbReference>
<keyword evidence="6" id="KW-1185">Reference proteome</keyword>
<evidence type="ECO:0000313" key="6">
    <source>
        <dbReference type="Proteomes" id="UP001165121"/>
    </source>
</evidence>
<dbReference type="EMBL" id="BSXT01000619">
    <property type="protein sequence ID" value="GMF31133.1"/>
    <property type="molecule type" value="Genomic_DNA"/>
</dbReference>
<dbReference type="Gene3D" id="3.40.850.10">
    <property type="entry name" value="Kinesin motor domain"/>
    <property type="match status" value="1"/>
</dbReference>
<dbReference type="GO" id="GO:0008017">
    <property type="term" value="F:microtubule binding"/>
    <property type="evidence" value="ECO:0007669"/>
    <property type="project" value="InterPro"/>
</dbReference>
<dbReference type="GO" id="GO:0015630">
    <property type="term" value="C:microtubule cytoskeleton"/>
    <property type="evidence" value="ECO:0007669"/>
    <property type="project" value="TreeGrafter"/>
</dbReference>
<dbReference type="SUPFAM" id="SSF52540">
    <property type="entry name" value="P-loop containing nucleoside triphosphate hydrolases"/>
    <property type="match status" value="1"/>
</dbReference>
<dbReference type="InterPro" id="IPR036961">
    <property type="entry name" value="Kinesin_motor_dom_sf"/>
</dbReference>
<evidence type="ECO:0000259" key="4">
    <source>
        <dbReference type="PROSITE" id="PS50067"/>
    </source>
</evidence>
<accession>A0A9W6UEU1</accession>
<reference evidence="5" key="1">
    <citation type="submission" date="2023-04" db="EMBL/GenBank/DDBJ databases">
        <title>Phytophthora fragariaefolia NBRC 109709.</title>
        <authorList>
            <person name="Ichikawa N."/>
            <person name="Sato H."/>
            <person name="Tonouchi N."/>
        </authorList>
    </citation>
    <scope>NUCLEOTIDE SEQUENCE</scope>
    <source>
        <strain evidence="5">NBRC 109709</strain>
    </source>
</reference>
<dbReference type="InterPro" id="IPR001752">
    <property type="entry name" value="Kinesin_motor_dom"/>
</dbReference>
<name>A0A9W6UEU1_9STRA</name>
<dbReference type="PANTHER" id="PTHR47972:SF28">
    <property type="entry name" value="KINESIN-LIKE PROTEIN KLP-3"/>
    <property type="match status" value="1"/>
</dbReference>
<comment type="similarity">
    <text evidence="1">Belongs to the TRAFAC class myosin-kinesin ATPase superfamily. Kinesin family.</text>
</comment>
<evidence type="ECO:0000256" key="1">
    <source>
        <dbReference type="PROSITE-ProRule" id="PRU00283"/>
    </source>
</evidence>
<feature type="region of interest" description="Disordered" evidence="3">
    <location>
        <begin position="183"/>
        <end position="204"/>
    </location>
</feature>
<evidence type="ECO:0000256" key="2">
    <source>
        <dbReference type="SAM" id="Coils"/>
    </source>
</evidence>
<organism evidence="5 6">
    <name type="scientific">Phytophthora fragariaefolia</name>
    <dbReference type="NCBI Taxonomy" id="1490495"/>
    <lineage>
        <taxon>Eukaryota</taxon>
        <taxon>Sar</taxon>
        <taxon>Stramenopiles</taxon>
        <taxon>Oomycota</taxon>
        <taxon>Peronosporomycetes</taxon>
        <taxon>Peronosporales</taxon>
        <taxon>Peronosporaceae</taxon>
        <taxon>Phytophthora</taxon>
    </lineage>
</organism>
<feature type="region of interest" description="Disordered" evidence="3">
    <location>
        <begin position="1"/>
        <end position="20"/>
    </location>
</feature>
<feature type="region of interest" description="Disordered" evidence="3">
    <location>
        <begin position="27"/>
        <end position="134"/>
    </location>
</feature>
<comment type="caution">
    <text evidence="5">The sequence shown here is derived from an EMBL/GenBank/DDBJ whole genome shotgun (WGS) entry which is preliminary data.</text>
</comment>
<evidence type="ECO:0000256" key="3">
    <source>
        <dbReference type="SAM" id="MobiDB-lite"/>
    </source>
</evidence>
<proteinExistence type="inferred from homology"/>
<keyword evidence="2" id="KW-0175">Coiled coil</keyword>
<dbReference type="AlphaFoldDB" id="A0A9W6UEU1"/>
<comment type="caution">
    <text evidence="1">Lacks conserved residue(s) required for the propagation of feature annotation.</text>
</comment>
<feature type="domain" description="Kinesin motor" evidence="4">
    <location>
        <begin position="503"/>
        <end position="573"/>
    </location>
</feature>
<gene>
    <name evidence="5" type="ORF">Pfra01_000705600</name>
</gene>
<dbReference type="PROSITE" id="PS50067">
    <property type="entry name" value="KINESIN_MOTOR_2"/>
    <property type="match status" value="1"/>
</dbReference>
<sequence length="573" mass="63817">MEPERRASPSPERYQAGSGRVLRHFASIATPEPRPRGQWQPHSVPRPSQRGVKVFDDFVLDNQTESSDRSSELSAEAAAEPKPYAMSFSPPRHSLKKSRREGAATSFRSSSAALEASGREETPAEEEDAASPVAASVEFLMSRDPEEEERELQSKSDREKAYIGFCGGAEVHRHVRARGGAAEARGLNGARARGQAVGSRVPEVNHQDADADYQHDERQPGACGEEAQAVAGGWSRRLSVPDGCYCQHLNEPTDYQQEKKIQALCREVTGLVMQLSERDTLINSLHEERDRSAKVINELRVSQGSNSMSDSMRSTSELRDLEQQLKAAIHDKQKAFEQEAKVTAQLKDLQLLYEKCAAARTALSDGLDRAEKQTTALHAQWVQEKKELLESVEKDDQKSAKFVVECEQLRKDNENLKASLRLSSQNEKKHLSTVETQKIAASESQSIIAHLQAELSQLRAELGMLNEKNARIKTLENDLSGTKEKLRRCLIHIFGFPDYQGERRQIELSANPKSHVGYGQNGARSVVKKYNFDFDLVFDSKCSQEDVFLEVSALIQSALDGYNVCIFAYGQTG</sequence>
<dbReference type="GO" id="GO:0007018">
    <property type="term" value="P:microtubule-based movement"/>
    <property type="evidence" value="ECO:0007669"/>
    <property type="project" value="InterPro"/>
</dbReference>
<protein>
    <submittedName>
        <fullName evidence="5">Unnamed protein product</fullName>
    </submittedName>
</protein>
<dbReference type="GO" id="GO:0005524">
    <property type="term" value="F:ATP binding"/>
    <property type="evidence" value="ECO:0007669"/>
    <property type="project" value="InterPro"/>
</dbReference>
<evidence type="ECO:0000313" key="5">
    <source>
        <dbReference type="EMBL" id="GMF31133.1"/>
    </source>
</evidence>